<keyword evidence="5" id="KW-0408">Iron</keyword>
<name>A0ABM8WIN5_9BURK</name>
<keyword evidence="4" id="KW-0479">Metal-binding</keyword>
<dbReference type="InterPro" id="IPR041921">
    <property type="entry name" value="NuoE_N"/>
</dbReference>
<dbReference type="SUPFAM" id="SSF142019">
    <property type="entry name" value="Nqo1 FMN-binding domain-like"/>
    <property type="match status" value="1"/>
</dbReference>
<dbReference type="PROSITE" id="PS00644">
    <property type="entry name" value="COMPLEX1_51K_1"/>
    <property type="match status" value="1"/>
</dbReference>
<dbReference type="InterPro" id="IPR037225">
    <property type="entry name" value="Nuo51_FMN-bd_sf"/>
</dbReference>
<evidence type="ECO:0000256" key="5">
    <source>
        <dbReference type="ARBA" id="ARBA00023004"/>
    </source>
</evidence>
<dbReference type="InterPro" id="IPR001949">
    <property type="entry name" value="NADH-UbQ_OxRdtase_51kDa_CS"/>
</dbReference>
<dbReference type="SUPFAM" id="SSF142984">
    <property type="entry name" value="Nqo1 middle domain-like"/>
    <property type="match status" value="1"/>
</dbReference>
<evidence type="ECO:0000256" key="1">
    <source>
        <dbReference type="ARBA" id="ARBA00001917"/>
    </source>
</evidence>
<dbReference type="PANTHER" id="PTHR43578:SF3">
    <property type="entry name" value="NADH-QUINONE OXIDOREDUCTASE SUBUNIT F"/>
    <property type="match status" value="1"/>
</dbReference>
<gene>
    <name evidence="8" type="ORF">LMG32289_01345</name>
</gene>
<dbReference type="PROSITE" id="PS00645">
    <property type="entry name" value="COMPLEX1_51K_2"/>
    <property type="match status" value="1"/>
</dbReference>
<dbReference type="Gene3D" id="1.20.1440.230">
    <property type="entry name" value="NADH-ubiquinone oxidoreductase 51kDa subunit, iron-sulphur binding domain"/>
    <property type="match status" value="1"/>
</dbReference>
<evidence type="ECO:0000313" key="8">
    <source>
        <dbReference type="EMBL" id="CAG9167256.1"/>
    </source>
</evidence>
<dbReference type="Gene3D" id="3.10.20.600">
    <property type="match status" value="1"/>
</dbReference>
<dbReference type="InterPro" id="IPR036249">
    <property type="entry name" value="Thioredoxin-like_sf"/>
</dbReference>
<comment type="caution">
    <text evidence="8">The sequence shown here is derived from an EMBL/GenBank/DDBJ whole genome shotgun (WGS) entry which is preliminary data.</text>
</comment>
<dbReference type="InterPro" id="IPR019554">
    <property type="entry name" value="Soluble_ligand-bd"/>
</dbReference>
<dbReference type="Pfam" id="PF10531">
    <property type="entry name" value="SLBB"/>
    <property type="match status" value="1"/>
</dbReference>
<reference evidence="8 9" key="1">
    <citation type="submission" date="2021-08" db="EMBL/GenBank/DDBJ databases">
        <authorList>
            <person name="Peeters C."/>
        </authorList>
    </citation>
    <scope>NUCLEOTIDE SEQUENCE [LARGE SCALE GENOMIC DNA]</scope>
    <source>
        <strain evidence="8 9">LMG 32289</strain>
    </source>
</reference>
<dbReference type="Gene3D" id="3.40.50.11540">
    <property type="entry name" value="NADH-ubiquinone oxidoreductase 51kDa subunit"/>
    <property type="match status" value="1"/>
</dbReference>
<dbReference type="Pfam" id="PF10589">
    <property type="entry name" value="NADH_4Fe-4S"/>
    <property type="match status" value="1"/>
</dbReference>
<dbReference type="Gene3D" id="3.40.30.10">
    <property type="entry name" value="Glutaredoxin"/>
    <property type="match status" value="1"/>
</dbReference>
<dbReference type="Proteomes" id="UP000706525">
    <property type="component" value="Unassembled WGS sequence"/>
</dbReference>
<accession>A0ABM8WIN5</accession>
<dbReference type="Pfam" id="PF01512">
    <property type="entry name" value="Complex1_51K"/>
    <property type="match status" value="1"/>
</dbReference>
<dbReference type="Pfam" id="PF01257">
    <property type="entry name" value="2Fe-2S_thioredx"/>
    <property type="match status" value="1"/>
</dbReference>
<evidence type="ECO:0000256" key="6">
    <source>
        <dbReference type="ARBA" id="ARBA00023014"/>
    </source>
</evidence>
<protein>
    <recommendedName>
        <fullName evidence="7">NADH-ubiquinone oxidoreductase 51kDa subunit iron-sulphur binding domain-containing protein</fullName>
    </recommendedName>
</protein>
<proteinExistence type="inferred from homology"/>
<dbReference type="EMBL" id="CAJZAG010000002">
    <property type="protein sequence ID" value="CAG9167256.1"/>
    <property type="molecule type" value="Genomic_DNA"/>
</dbReference>
<dbReference type="SUPFAM" id="SSF52833">
    <property type="entry name" value="Thioredoxin-like"/>
    <property type="match status" value="1"/>
</dbReference>
<comment type="cofactor">
    <cofactor evidence="1">
        <name>FMN</name>
        <dbReference type="ChEBI" id="CHEBI:58210"/>
    </cofactor>
</comment>
<dbReference type="InterPro" id="IPR019575">
    <property type="entry name" value="Nuop51_4Fe4S-bd"/>
</dbReference>
<evidence type="ECO:0000259" key="7">
    <source>
        <dbReference type="SMART" id="SM00928"/>
    </source>
</evidence>
<organism evidence="8 9">
    <name type="scientific">Cupriavidus pampae</name>
    <dbReference type="NCBI Taxonomy" id="659251"/>
    <lineage>
        <taxon>Bacteria</taxon>
        <taxon>Pseudomonadati</taxon>
        <taxon>Pseudomonadota</taxon>
        <taxon>Betaproteobacteria</taxon>
        <taxon>Burkholderiales</taxon>
        <taxon>Burkholderiaceae</taxon>
        <taxon>Cupriavidus</taxon>
    </lineage>
</organism>
<dbReference type="CDD" id="cd03082">
    <property type="entry name" value="TRX_Fd_NuoE_W_FDH_beta"/>
    <property type="match status" value="1"/>
</dbReference>
<dbReference type="SMART" id="SM00928">
    <property type="entry name" value="NADH_4Fe-4S"/>
    <property type="match status" value="1"/>
</dbReference>
<evidence type="ECO:0000313" key="9">
    <source>
        <dbReference type="Proteomes" id="UP000706525"/>
    </source>
</evidence>
<evidence type="ECO:0000256" key="2">
    <source>
        <dbReference type="ARBA" id="ARBA00007523"/>
    </source>
</evidence>
<dbReference type="InterPro" id="IPR037207">
    <property type="entry name" value="Nuop51_4Fe4S-bd_sf"/>
</dbReference>
<comment type="similarity">
    <text evidence="2">Belongs to the complex I 51 kDa subunit family.</text>
</comment>
<dbReference type="PANTHER" id="PTHR43578">
    <property type="entry name" value="NADH-QUINONE OXIDOREDUCTASE SUBUNIT F"/>
    <property type="match status" value="1"/>
</dbReference>
<keyword evidence="9" id="KW-1185">Reference proteome</keyword>
<keyword evidence="3" id="KW-0004">4Fe-4S</keyword>
<keyword evidence="6" id="KW-0411">Iron-sulfur</keyword>
<evidence type="ECO:0000256" key="3">
    <source>
        <dbReference type="ARBA" id="ARBA00022485"/>
    </source>
</evidence>
<dbReference type="InterPro" id="IPR011538">
    <property type="entry name" value="Nuo51_FMN-bd"/>
</dbReference>
<sequence length="569" mass="62598">MSQHEQTIRIFEHPGAGRRKAKAMPKGRGIDPQAAHDIALLLGDSPRRRDLLIEHLHRIQDTYKQISAAHLAALADEMKLAFSEVFETATFYAHFDVVKEGDPAIPPLTIRVCDSLTCAMLGAEKLLGELQEASGPGVRVVRAPCVGRCDTAPVAEVGHNFIDHANAHNVMDAVEQEDTHVQLPDYVEYEQYVAEGGYKLLNSLRAGTFATEDLLKVLDDSSLRGLGGAGFPTGRKWRSVLSMPGPRLMAINGDEGEPGTFKDRYYLERDPHRFLEGTLIGAHVVEADEVYIYIRDEYPAVREILAREIDKLPPDGPTLHLRRGAGAYICGEESALLESIEGKRGYPRHKPPYPFQVGLFGRPTLINNVETLFWVRDLVEKGADWWKSQGRNDRQGLRSYSVSGRVKNPGVKLAPAGLTIRELIEEYCGGMADGHTFRAYLPGGASGGMLPASMDDIPLDFGTLEKYGCFIGSAAVIVLSDQDDIRQAALNLMRFFEDESCGQCTPCRVGTQKAALLMTEDVWDQELLGELSQAMRDASICGLGQAASNPLTSVLKYFTELFPAQGRAQ</sequence>
<evidence type="ECO:0000256" key="4">
    <source>
        <dbReference type="ARBA" id="ARBA00022723"/>
    </source>
</evidence>
<dbReference type="SUPFAM" id="SSF140490">
    <property type="entry name" value="Nqo1C-terminal domain-like"/>
    <property type="match status" value="1"/>
</dbReference>
<dbReference type="Gene3D" id="1.10.10.1590">
    <property type="entry name" value="NADH-quinone oxidoreductase subunit E"/>
    <property type="match status" value="1"/>
</dbReference>
<feature type="domain" description="NADH-ubiquinone oxidoreductase 51kDa subunit iron-sulphur binding" evidence="7">
    <location>
        <begin position="486"/>
        <end position="531"/>
    </location>
</feature>